<evidence type="ECO:0000313" key="2">
    <source>
        <dbReference type="Proteomes" id="UP000035368"/>
    </source>
</evidence>
<evidence type="ECO:0000313" key="1">
    <source>
        <dbReference type="EMBL" id="AKK02112.1"/>
    </source>
</evidence>
<dbReference type="KEGG" id="cei:CEPID_01110"/>
<protein>
    <submittedName>
        <fullName evidence="1">Putative tRNA adenosine deaminase-associated protein</fullName>
    </submittedName>
</protein>
<dbReference type="AlphaFoldDB" id="A0A0G3GTI0"/>
<reference evidence="1 2" key="1">
    <citation type="submission" date="2015-05" db="EMBL/GenBank/DDBJ databases">
        <title>Complete genome sequence of Corynebacterium epidermidicanis DSM 45586, isolated from the skin of a dog suffering from pruritus.</title>
        <authorList>
            <person name="Ruckert C."/>
            <person name="Albersmeier A."/>
            <person name="Winkler A."/>
            <person name="Tauch A."/>
        </authorList>
    </citation>
    <scope>NUCLEOTIDE SEQUENCE [LARGE SCALE GENOMIC DNA]</scope>
    <source>
        <strain evidence="1 2">DSM 45586</strain>
    </source>
</reference>
<dbReference type="OrthoDB" id="5189541at2"/>
<dbReference type="PATRIC" id="fig|1050174.4.peg.226"/>
<name>A0A0G3GTI0_9CORY</name>
<dbReference type="RefSeq" id="WP_047239389.1">
    <property type="nucleotide sequence ID" value="NZ_CP011541.1"/>
</dbReference>
<keyword evidence="2" id="KW-1185">Reference proteome</keyword>
<dbReference type="EMBL" id="CP011541">
    <property type="protein sequence ID" value="AKK02112.1"/>
    <property type="molecule type" value="Genomic_DNA"/>
</dbReference>
<dbReference type="STRING" id="1050174.CEPID_01110"/>
<sequence>MSTNDEQSFAVTVTAIDGKWRVAEFDDSLADIDTSIKAVRSLRAEGVSFAMLCIDDDYLALARPTPTGVKLLISDATAALEDDFAASILDKLGAEYPSEGDGPYAEGDFDMFEDLGLNEQVLSVICDDEEAWASEQILAIAEELGFAEQLADLLDLDF</sequence>
<dbReference type="NCBIfam" id="TIGR03941">
    <property type="entry name" value="tRNA_deam_assoc"/>
    <property type="match status" value="1"/>
</dbReference>
<dbReference type="InterPro" id="IPR023869">
    <property type="entry name" value="tRNA_Adeno_NH3ase_assoc_put"/>
</dbReference>
<organism evidence="1 2">
    <name type="scientific">Corynebacterium epidermidicanis</name>
    <dbReference type="NCBI Taxonomy" id="1050174"/>
    <lineage>
        <taxon>Bacteria</taxon>
        <taxon>Bacillati</taxon>
        <taxon>Actinomycetota</taxon>
        <taxon>Actinomycetes</taxon>
        <taxon>Mycobacteriales</taxon>
        <taxon>Corynebacteriaceae</taxon>
        <taxon>Corynebacterium</taxon>
    </lineage>
</organism>
<proteinExistence type="predicted"/>
<accession>A0A0G3GTI0</accession>
<dbReference type="Proteomes" id="UP000035368">
    <property type="component" value="Chromosome"/>
</dbReference>
<gene>
    <name evidence="1" type="ORF">CEPID_01110</name>
</gene>